<dbReference type="KEGG" id="dpa:125504421"/>
<dbReference type="GO" id="GO:0045087">
    <property type="term" value="P:innate immune response"/>
    <property type="evidence" value="ECO:0007669"/>
    <property type="project" value="TreeGrafter"/>
</dbReference>
<dbReference type="PANTHER" id="PTHR23199">
    <property type="entry name" value="NEUROTROPHIN 1-RELATED"/>
    <property type="match status" value="1"/>
</dbReference>
<dbReference type="AlphaFoldDB" id="A0AAR5QJ90"/>
<organism evidence="5 6">
    <name type="scientific">Dendroctonus ponderosae</name>
    <name type="common">Mountain pine beetle</name>
    <dbReference type="NCBI Taxonomy" id="77166"/>
    <lineage>
        <taxon>Eukaryota</taxon>
        <taxon>Metazoa</taxon>
        <taxon>Ecdysozoa</taxon>
        <taxon>Arthropoda</taxon>
        <taxon>Hexapoda</taxon>
        <taxon>Insecta</taxon>
        <taxon>Pterygota</taxon>
        <taxon>Neoptera</taxon>
        <taxon>Endopterygota</taxon>
        <taxon>Coleoptera</taxon>
        <taxon>Polyphaga</taxon>
        <taxon>Cucujiformia</taxon>
        <taxon>Curculionidae</taxon>
        <taxon>Scolytinae</taxon>
        <taxon>Dendroctonus</taxon>
    </lineage>
</organism>
<dbReference type="FunFam" id="2.10.90.10:FF:000056">
    <property type="entry name" value="Protein spaetzle"/>
    <property type="match status" value="1"/>
</dbReference>
<dbReference type="GO" id="GO:0021556">
    <property type="term" value="P:central nervous system formation"/>
    <property type="evidence" value="ECO:0007669"/>
    <property type="project" value="TreeGrafter"/>
</dbReference>
<dbReference type="GO" id="GO:0005121">
    <property type="term" value="F:Toll binding"/>
    <property type="evidence" value="ECO:0007669"/>
    <property type="project" value="TreeGrafter"/>
</dbReference>
<evidence type="ECO:0000313" key="6">
    <source>
        <dbReference type="Proteomes" id="UP000019118"/>
    </source>
</evidence>
<dbReference type="GeneID" id="125504421"/>
<keyword evidence="6" id="KW-1185">Reference proteome</keyword>
<evidence type="ECO:0000256" key="2">
    <source>
        <dbReference type="ARBA" id="ARBA00023157"/>
    </source>
</evidence>
<reference evidence="5" key="2">
    <citation type="submission" date="2024-08" db="UniProtKB">
        <authorList>
            <consortium name="EnsemblMetazoa"/>
        </authorList>
    </citation>
    <scope>IDENTIFICATION</scope>
</reference>
<dbReference type="InterPro" id="IPR052444">
    <property type="entry name" value="Spz/Toll_ligand-like"/>
</dbReference>
<dbReference type="RefSeq" id="XP_019773256.1">
    <property type="nucleotide sequence ID" value="XM_019917697.2"/>
</dbReference>
<feature type="domain" description="Spaetzle" evidence="4">
    <location>
        <begin position="114"/>
        <end position="209"/>
    </location>
</feature>
<keyword evidence="2" id="KW-1015">Disulfide bond</keyword>
<dbReference type="InterPro" id="IPR029034">
    <property type="entry name" value="Cystine-knot_cytokine"/>
</dbReference>
<dbReference type="PANTHER" id="PTHR23199:SF12">
    <property type="entry name" value="NEUROTROPHIN 1-RELATED"/>
    <property type="match status" value="1"/>
</dbReference>
<dbReference type="Proteomes" id="UP000019118">
    <property type="component" value="Unassembled WGS sequence"/>
</dbReference>
<evidence type="ECO:0000256" key="3">
    <source>
        <dbReference type="ARBA" id="ARBA00023180"/>
    </source>
</evidence>
<reference evidence="6" key="1">
    <citation type="journal article" date="2013" name="Genome Biol.">
        <title>Draft genome of the mountain pine beetle, Dendroctonus ponderosae Hopkins, a major forest pest.</title>
        <authorList>
            <person name="Keeling C.I."/>
            <person name="Yuen M.M."/>
            <person name="Liao N.Y."/>
            <person name="Docking T.R."/>
            <person name="Chan S.K."/>
            <person name="Taylor G.A."/>
            <person name="Palmquist D.L."/>
            <person name="Jackman S.D."/>
            <person name="Nguyen A."/>
            <person name="Li M."/>
            <person name="Henderson H."/>
            <person name="Janes J.K."/>
            <person name="Zhao Y."/>
            <person name="Pandoh P."/>
            <person name="Moore R."/>
            <person name="Sperling F.A."/>
            <person name="Huber D.P."/>
            <person name="Birol I."/>
            <person name="Jones S.J."/>
            <person name="Bohlmann J."/>
        </authorList>
    </citation>
    <scope>NUCLEOTIDE SEQUENCE</scope>
</reference>
<evidence type="ECO:0000259" key="4">
    <source>
        <dbReference type="Pfam" id="PF16077"/>
    </source>
</evidence>
<dbReference type="GO" id="GO:0005615">
    <property type="term" value="C:extracellular space"/>
    <property type="evidence" value="ECO:0007669"/>
    <property type="project" value="UniProtKB-ARBA"/>
</dbReference>
<evidence type="ECO:0000313" key="5">
    <source>
        <dbReference type="EnsemblMetazoa" id="XP_019773256.1"/>
    </source>
</evidence>
<keyword evidence="3" id="KW-0325">Glycoprotein</keyword>
<dbReference type="KEGG" id="dpa:109546653"/>
<evidence type="ECO:0000256" key="1">
    <source>
        <dbReference type="ARBA" id="ARBA00022729"/>
    </source>
</evidence>
<name>A0AAR5QJ90_DENPD</name>
<dbReference type="GO" id="GO:0008083">
    <property type="term" value="F:growth factor activity"/>
    <property type="evidence" value="ECO:0007669"/>
    <property type="project" value="TreeGrafter"/>
</dbReference>
<accession>A0AAR5QJ90</accession>
<dbReference type="SUPFAM" id="SSF57501">
    <property type="entry name" value="Cystine-knot cytokines"/>
    <property type="match status" value="1"/>
</dbReference>
<keyword evidence="1" id="KW-0732">Signal</keyword>
<sequence length="239" mass="27709">MYLRSNGLLSRRNSTYCATKVMKVETCFLFQFNFICESAQLTLFDFNDSRGSVQLQISKCKKGEAMCENVDFYPHRYIEDVLKNYRMPKLFFGQSEVPEDDFFSDRQYGEDGRFVCSSITRTIFPKSGQNKDNQWRFIVNQGSGDGFVQGVQVEVCRNPERECDIPGGAPLEYETFCKQKYIYKKLFALNERGELLLESFKMPSACCCQYKRRYNDFSNRMGFSGSESNGTATRVWTTV</sequence>
<protein>
    <recommendedName>
        <fullName evidence="4">Spaetzle domain-containing protein</fullName>
    </recommendedName>
</protein>
<dbReference type="Pfam" id="PF16077">
    <property type="entry name" value="Spaetzle"/>
    <property type="match status" value="1"/>
</dbReference>
<dbReference type="RefSeq" id="XP_048522279.1">
    <property type="nucleotide sequence ID" value="XM_048666322.1"/>
</dbReference>
<dbReference type="Gene3D" id="2.10.90.10">
    <property type="entry name" value="Cystine-knot cytokines"/>
    <property type="match status" value="1"/>
</dbReference>
<dbReference type="InterPro" id="IPR032104">
    <property type="entry name" value="Spaetzle"/>
</dbReference>
<dbReference type="EnsemblMetazoa" id="XM_019917697.1">
    <property type="protein sequence ID" value="XP_019773256.1"/>
    <property type="gene ID" value="LOC109546653"/>
</dbReference>
<dbReference type="GeneID" id="109546653"/>
<proteinExistence type="predicted"/>